<feature type="domain" description="HTH lysR-type" evidence="5">
    <location>
        <begin position="32"/>
        <end position="90"/>
    </location>
</feature>
<dbReference type="InterPro" id="IPR005119">
    <property type="entry name" value="LysR_subst-bd"/>
</dbReference>
<dbReference type="Pfam" id="PF00126">
    <property type="entry name" value="HTH_1"/>
    <property type="match status" value="1"/>
</dbReference>
<dbReference type="FunFam" id="1.10.10.10:FF:000001">
    <property type="entry name" value="LysR family transcriptional regulator"/>
    <property type="match status" value="1"/>
</dbReference>
<dbReference type="Proteomes" id="UP001139451">
    <property type="component" value="Unassembled WGS sequence"/>
</dbReference>
<dbReference type="RefSeq" id="WP_254296208.1">
    <property type="nucleotide sequence ID" value="NZ_JAMLDX010000020.1"/>
</dbReference>
<evidence type="ECO:0000313" key="6">
    <source>
        <dbReference type="EMBL" id="MCP3732620.1"/>
    </source>
</evidence>
<proteinExistence type="inferred from homology"/>
<evidence type="ECO:0000259" key="5">
    <source>
        <dbReference type="PROSITE" id="PS50931"/>
    </source>
</evidence>
<evidence type="ECO:0000256" key="4">
    <source>
        <dbReference type="ARBA" id="ARBA00023163"/>
    </source>
</evidence>
<gene>
    <name evidence="6" type="ORF">M9978_19530</name>
</gene>
<comment type="similarity">
    <text evidence="1">Belongs to the LysR transcriptional regulatory family.</text>
</comment>
<dbReference type="GO" id="GO:0003677">
    <property type="term" value="F:DNA binding"/>
    <property type="evidence" value="ECO:0007669"/>
    <property type="project" value="UniProtKB-KW"/>
</dbReference>
<dbReference type="Gene3D" id="3.40.190.10">
    <property type="entry name" value="Periplasmic binding protein-like II"/>
    <property type="match status" value="2"/>
</dbReference>
<keyword evidence="2" id="KW-0805">Transcription regulation</keyword>
<dbReference type="GO" id="GO:0003700">
    <property type="term" value="F:DNA-binding transcription factor activity"/>
    <property type="evidence" value="ECO:0007669"/>
    <property type="project" value="InterPro"/>
</dbReference>
<name>A0A9X2HU14_9SPHN</name>
<accession>A0A9X2HU14</accession>
<dbReference type="CDD" id="cd08414">
    <property type="entry name" value="PBP2_LTTR_aromatics_like"/>
    <property type="match status" value="1"/>
</dbReference>
<evidence type="ECO:0000256" key="3">
    <source>
        <dbReference type="ARBA" id="ARBA00023125"/>
    </source>
</evidence>
<evidence type="ECO:0000256" key="2">
    <source>
        <dbReference type="ARBA" id="ARBA00023015"/>
    </source>
</evidence>
<dbReference type="Gene3D" id="1.10.10.10">
    <property type="entry name" value="Winged helix-like DNA-binding domain superfamily/Winged helix DNA-binding domain"/>
    <property type="match status" value="1"/>
</dbReference>
<dbReference type="EMBL" id="JAMLDX010000020">
    <property type="protein sequence ID" value="MCP3732620.1"/>
    <property type="molecule type" value="Genomic_DNA"/>
</dbReference>
<dbReference type="InterPro" id="IPR000847">
    <property type="entry name" value="LysR_HTH_N"/>
</dbReference>
<dbReference type="AlphaFoldDB" id="A0A9X2HU14"/>
<evidence type="ECO:0000256" key="1">
    <source>
        <dbReference type="ARBA" id="ARBA00009437"/>
    </source>
</evidence>
<keyword evidence="7" id="KW-1185">Reference proteome</keyword>
<organism evidence="6 7">
    <name type="scientific">Sphingomonas tagetis</name>
    <dbReference type="NCBI Taxonomy" id="2949092"/>
    <lineage>
        <taxon>Bacteria</taxon>
        <taxon>Pseudomonadati</taxon>
        <taxon>Pseudomonadota</taxon>
        <taxon>Alphaproteobacteria</taxon>
        <taxon>Sphingomonadales</taxon>
        <taxon>Sphingomonadaceae</taxon>
        <taxon>Sphingomonas</taxon>
    </lineage>
</organism>
<sequence>MCDLLAPSIPQRNNAAKVDFARILSHFGMKMLDGDCLAAFVAIAEARSFSRAADRLGIVQSVASKRLLRLEDQLGARLLDRRRKSDVHLTRTGRIFLDEARATLAQLAKAERLGVNLARGRSGPINIGYIFSAAMSGMLTGLLANLRTLSPELVLHPRLMETPAQLAELAAGRLDIGLVRPRPSYPPGCRAAIVHSEPLKLCVSEDHVLANSASVHPRALAGEKFVLPQFHEQVGLIDSLDEVCRAGGFELSALTRTDDFVTAAALAAAGEGVVLAPASLATLGIARLRFLNIVSLNCQISTALVYREDAPDFARAMLERKRSHCTGD</sequence>
<dbReference type="SUPFAM" id="SSF46785">
    <property type="entry name" value="Winged helix' DNA-binding domain"/>
    <property type="match status" value="1"/>
</dbReference>
<keyword evidence="4" id="KW-0804">Transcription</keyword>
<dbReference type="PANTHER" id="PTHR30346:SF17">
    <property type="entry name" value="LYSR FAMILY TRANSCRIPTIONAL REGULATOR"/>
    <property type="match status" value="1"/>
</dbReference>
<keyword evidence="3" id="KW-0238">DNA-binding</keyword>
<dbReference type="GO" id="GO:0032993">
    <property type="term" value="C:protein-DNA complex"/>
    <property type="evidence" value="ECO:0007669"/>
    <property type="project" value="TreeGrafter"/>
</dbReference>
<dbReference type="InterPro" id="IPR036390">
    <property type="entry name" value="WH_DNA-bd_sf"/>
</dbReference>
<reference evidence="6" key="1">
    <citation type="submission" date="2022-05" db="EMBL/GenBank/DDBJ databases">
        <title>Sphingomonas sp. strain MG17 Genome sequencing and assembly.</title>
        <authorList>
            <person name="Kim I."/>
        </authorList>
    </citation>
    <scope>NUCLEOTIDE SEQUENCE</scope>
    <source>
        <strain evidence="6">MG17</strain>
    </source>
</reference>
<dbReference type="PRINTS" id="PR00039">
    <property type="entry name" value="HTHLYSR"/>
</dbReference>
<dbReference type="PANTHER" id="PTHR30346">
    <property type="entry name" value="TRANSCRIPTIONAL DUAL REGULATOR HCAR-RELATED"/>
    <property type="match status" value="1"/>
</dbReference>
<protein>
    <submittedName>
        <fullName evidence="6">LysR family transcriptional regulator</fullName>
    </submittedName>
</protein>
<dbReference type="SUPFAM" id="SSF53850">
    <property type="entry name" value="Periplasmic binding protein-like II"/>
    <property type="match status" value="1"/>
</dbReference>
<dbReference type="Pfam" id="PF03466">
    <property type="entry name" value="LysR_substrate"/>
    <property type="match status" value="1"/>
</dbReference>
<dbReference type="PROSITE" id="PS50931">
    <property type="entry name" value="HTH_LYSR"/>
    <property type="match status" value="1"/>
</dbReference>
<evidence type="ECO:0000313" key="7">
    <source>
        <dbReference type="Proteomes" id="UP001139451"/>
    </source>
</evidence>
<dbReference type="InterPro" id="IPR036388">
    <property type="entry name" value="WH-like_DNA-bd_sf"/>
</dbReference>
<comment type="caution">
    <text evidence="6">The sequence shown here is derived from an EMBL/GenBank/DDBJ whole genome shotgun (WGS) entry which is preliminary data.</text>
</comment>